<evidence type="ECO:0000256" key="4">
    <source>
        <dbReference type="ARBA" id="ARBA00023172"/>
    </source>
</evidence>
<dbReference type="OrthoDB" id="9786476at2"/>
<gene>
    <name evidence="8" type="ORF">FLL46_13025</name>
</gene>
<dbReference type="RefSeq" id="WP_142894030.1">
    <property type="nucleotide sequence ID" value="NZ_ML660164.1"/>
</dbReference>
<evidence type="ECO:0000259" key="7">
    <source>
        <dbReference type="PROSITE" id="PS51736"/>
    </source>
</evidence>
<dbReference type="Gene3D" id="3.40.50.1390">
    <property type="entry name" value="Resolvase, N-terminal catalytic domain"/>
    <property type="match status" value="1"/>
</dbReference>
<dbReference type="InterPro" id="IPR006118">
    <property type="entry name" value="Recombinase_CS"/>
</dbReference>
<feature type="active site" description="O-(5'-phospho-DNA)-serine intermediate" evidence="5 6">
    <location>
        <position position="17"/>
    </location>
</feature>
<dbReference type="AlphaFoldDB" id="A0A545UD23"/>
<dbReference type="CDD" id="cd03768">
    <property type="entry name" value="SR_ResInv"/>
    <property type="match status" value="1"/>
</dbReference>
<protein>
    <submittedName>
        <fullName evidence="8">Recombinase family protein</fullName>
    </submittedName>
</protein>
<dbReference type="PROSITE" id="PS51736">
    <property type="entry name" value="RECOMBINASES_3"/>
    <property type="match status" value="1"/>
</dbReference>
<evidence type="ECO:0000256" key="1">
    <source>
        <dbReference type="ARBA" id="ARBA00009913"/>
    </source>
</evidence>
<keyword evidence="2" id="KW-0229">DNA integration</keyword>
<dbReference type="PROSITE" id="PS00397">
    <property type="entry name" value="RECOMBINASES_1"/>
    <property type="match status" value="1"/>
</dbReference>
<dbReference type="InterPro" id="IPR006119">
    <property type="entry name" value="Resolv_N"/>
</dbReference>
<accession>A0A545UD23</accession>
<feature type="domain" description="Resolvase/invertase-type recombinase catalytic" evidence="7">
    <location>
        <begin position="9"/>
        <end position="146"/>
    </location>
</feature>
<dbReference type="SUPFAM" id="SSF46689">
    <property type="entry name" value="Homeodomain-like"/>
    <property type="match status" value="1"/>
</dbReference>
<proteinExistence type="inferred from homology"/>
<comment type="caution">
    <text evidence="8">The sequence shown here is derived from an EMBL/GenBank/DDBJ whole genome shotgun (WGS) entry which is preliminary data.</text>
</comment>
<dbReference type="GO" id="GO:0000150">
    <property type="term" value="F:DNA strand exchange activity"/>
    <property type="evidence" value="ECO:0007669"/>
    <property type="project" value="InterPro"/>
</dbReference>
<dbReference type="SUPFAM" id="SSF53041">
    <property type="entry name" value="Resolvase-like"/>
    <property type="match status" value="1"/>
</dbReference>
<dbReference type="Proteomes" id="UP000315439">
    <property type="component" value="Unassembled WGS sequence"/>
</dbReference>
<keyword evidence="4" id="KW-0233">DNA recombination</keyword>
<dbReference type="GO" id="GO:0015074">
    <property type="term" value="P:DNA integration"/>
    <property type="evidence" value="ECO:0007669"/>
    <property type="project" value="UniProtKB-KW"/>
</dbReference>
<organism evidence="8 9">
    <name type="scientific">Aliikangiella coralliicola</name>
    <dbReference type="NCBI Taxonomy" id="2592383"/>
    <lineage>
        <taxon>Bacteria</taxon>
        <taxon>Pseudomonadati</taxon>
        <taxon>Pseudomonadota</taxon>
        <taxon>Gammaproteobacteria</taxon>
        <taxon>Oceanospirillales</taxon>
        <taxon>Pleioneaceae</taxon>
        <taxon>Aliikangiella</taxon>
    </lineage>
</organism>
<evidence type="ECO:0000256" key="2">
    <source>
        <dbReference type="ARBA" id="ARBA00022908"/>
    </source>
</evidence>
<dbReference type="PANTHER" id="PTHR30461:SF26">
    <property type="entry name" value="RESOLVASE HOMOLOG YNEB"/>
    <property type="match status" value="1"/>
</dbReference>
<evidence type="ECO:0000256" key="3">
    <source>
        <dbReference type="ARBA" id="ARBA00023125"/>
    </source>
</evidence>
<keyword evidence="3" id="KW-0238">DNA-binding</keyword>
<reference evidence="8 9" key="1">
    <citation type="submission" date="2019-07" db="EMBL/GenBank/DDBJ databases">
        <title>Draft genome for Aliikangiella sp. M105.</title>
        <authorList>
            <person name="Wang G."/>
        </authorList>
    </citation>
    <scope>NUCLEOTIDE SEQUENCE [LARGE SCALE GENOMIC DNA]</scope>
    <source>
        <strain evidence="8 9">M105</strain>
    </source>
</reference>
<comment type="similarity">
    <text evidence="1">Belongs to the site-specific recombinase resolvase family.</text>
</comment>
<dbReference type="InterPro" id="IPR036162">
    <property type="entry name" value="Resolvase-like_N_sf"/>
</dbReference>
<dbReference type="SMART" id="SM00857">
    <property type="entry name" value="Resolvase"/>
    <property type="match status" value="1"/>
</dbReference>
<name>A0A545UD23_9GAMM</name>
<dbReference type="PANTHER" id="PTHR30461">
    <property type="entry name" value="DNA-INVERTASE FROM LAMBDOID PROPHAGE"/>
    <property type="match status" value="1"/>
</dbReference>
<keyword evidence="9" id="KW-1185">Reference proteome</keyword>
<dbReference type="InterPro" id="IPR050639">
    <property type="entry name" value="SSR_resolvase"/>
</dbReference>
<dbReference type="InterPro" id="IPR009057">
    <property type="entry name" value="Homeodomain-like_sf"/>
</dbReference>
<evidence type="ECO:0000313" key="9">
    <source>
        <dbReference type="Proteomes" id="UP000315439"/>
    </source>
</evidence>
<dbReference type="GO" id="GO:0003677">
    <property type="term" value="F:DNA binding"/>
    <property type="evidence" value="ECO:0007669"/>
    <property type="project" value="UniProtKB-KW"/>
</dbReference>
<dbReference type="EMBL" id="VIKS01000008">
    <property type="protein sequence ID" value="TQV87364.1"/>
    <property type="molecule type" value="Genomic_DNA"/>
</dbReference>
<dbReference type="Pfam" id="PF00239">
    <property type="entry name" value="Resolvase"/>
    <property type="match status" value="1"/>
</dbReference>
<evidence type="ECO:0000256" key="5">
    <source>
        <dbReference type="PIRSR" id="PIRSR606118-50"/>
    </source>
</evidence>
<evidence type="ECO:0000256" key="6">
    <source>
        <dbReference type="PROSITE-ProRule" id="PRU10137"/>
    </source>
</evidence>
<sequence>MTTDRTINQIFAYARVSTAEQNLDSQLKELRTVCSEQNIVTEKASGTNTTGRPNFNNLIDNTLRSGDLLYVQRLDRLARSTSDLLKIVGKLEKKGVDLIIMDNPDLDTTTSTGKMMFTILGAVAQFETDLRKERQLAGIEIAKAKGVYKGRKPLSEEKIIAVNELVESGKSVTQACKKVGIGKASYYRHIKAA</sequence>
<evidence type="ECO:0000313" key="8">
    <source>
        <dbReference type="EMBL" id="TQV87364.1"/>
    </source>
</evidence>